<dbReference type="InterPro" id="IPR017900">
    <property type="entry name" value="4Fe4S_Fe_S_CS"/>
</dbReference>
<dbReference type="HOGENOM" id="CLU_043374_0_0_7"/>
<evidence type="ECO:0000313" key="9">
    <source>
        <dbReference type="EMBL" id="AGF79520.1"/>
    </source>
</evidence>
<comment type="subcellular location">
    <subcellularLocation>
        <location evidence="1">Cell envelope</location>
    </subcellularLocation>
</comment>
<dbReference type="RefSeq" id="WP_015405204.1">
    <property type="nucleotide sequence ID" value="NC_020304.1"/>
</dbReference>
<dbReference type="OrthoDB" id="9789030at2"/>
<dbReference type="AlphaFoldDB" id="M1PIX6"/>
<keyword evidence="4" id="KW-0677">Repeat</keyword>
<name>M1PIX6_DESSD</name>
<protein>
    <submittedName>
        <fullName evidence="9">Fe-S-cluster-containing hydrogenase subunit</fullName>
    </submittedName>
</protein>
<evidence type="ECO:0000256" key="3">
    <source>
        <dbReference type="ARBA" id="ARBA00022723"/>
    </source>
</evidence>
<dbReference type="InterPro" id="IPR051555">
    <property type="entry name" value="FDH_Electron_Transfer_Unit"/>
</dbReference>
<sequence>MSTYSMCYDSQACVRCFTCVVSCSVENRLRLQRNGTTALENGVNKSLPQLNYLQPVQREYGKYPESYRITELHHCMHCENSPCATYCPSQAIERRPGGQVVINQDLCVGCRTCQEACPFDVPVYDKATNASYKCIMCYDRVESDLKPACVSSCIANALISGSREEVVAEAKKRAKRYSEQFGKEYIVYGADKINDYVGKTGWMTIVAAEEMEKYGLPKKPIVSSMGIRQTTKAIGIGATAAVALGAGAHFLYWLANRKEVLSAQEKEDSHE</sequence>
<evidence type="ECO:0000256" key="1">
    <source>
        <dbReference type="ARBA" id="ARBA00004196"/>
    </source>
</evidence>
<dbReference type="GO" id="GO:0051539">
    <property type="term" value="F:4 iron, 4 sulfur cluster binding"/>
    <property type="evidence" value="ECO:0007669"/>
    <property type="project" value="UniProtKB-KW"/>
</dbReference>
<keyword evidence="10" id="KW-1185">Reference proteome</keyword>
<dbReference type="Gene3D" id="3.30.70.20">
    <property type="match status" value="2"/>
</dbReference>
<keyword evidence="7" id="KW-0812">Transmembrane</keyword>
<keyword evidence="5" id="KW-0408">Iron</keyword>
<dbReference type="PROSITE" id="PS00198">
    <property type="entry name" value="4FE4S_FER_1"/>
    <property type="match status" value="1"/>
</dbReference>
<dbReference type="PROSITE" id="PS51379">
    <property type="entry name" value="4FE4S_FER_2"/>
    <property type="match status" value="3"/>
</dbReference>
<proteinExistence type="predicted"/>
<feature type="transmembrane region" description="Helical" evidence="7">
    <location>
        <begin position="233"/>
        <end position="255"/>
    </location>
</feature>
<keyword evidence="3" id="KW-0479">Metal-binding</keyword>
<dbReference type="EMBL" id="CP003985">
    <property type="protein sequence ID" value="AGF79520.1"/>
    <property type="molecule type" value="Genomic_DNA"/>
</dbReference>
<dbReference type="PANTHER" id="PTHR43545">
    <property type="entry name" value="FORMATE DEHYDROGENASE, NITRATE-INDUCIBLE, IRON-SULFUR SUBUNIT"/>
    <property type="match status" value="1"/>
</dbReference>
<dbReference type="PANTHER" id="PTHR43545:SF4">
    <property type="entry name" value="IRON-SULFUR PROTEIN"/>
    <property type="match status" value="1"/>
</dbReference>
<dbReference type="KEGG" id="dsf:UWK_02991"/>
<dbReference type="CDD" id="cd04410">
    <property type="entry name" value="DMSOR_beta-like"/>
    <property type="match status" value="1"/>
</dbReference>
<keyword evidence="2" id="KW-0004">4Fe-4S</keyword>
<dbReference type="eggNOG" id="COG0437">
    <property type="taxonomic scope" value="Bacteria"/>
</dbReference>
<dbReference type="Proteomes" id="UP000011721">
    <property type="component" value="Chromosome"/>
</dbReference>
<evidence type="ECO:0000256" key="7">
    <source>
        <dbReference type="SAM" id="Phobius"/>
    </source>
</evidence>
<dbReference type="Pfam" id="PF13247">
    <property type="entry name" value="Fer4_11"/>
    <property type="match status" value="1"/>
</dbReference>
<dbReference type="GO" id="GO:0046872">
    <property type="term" value="F:metal ion binding"/>
    <property type="evidence" value="ECO:0007669"/>
    <property type="project" value="UniProtKB-KW"/>
</dbReference>
<feature type="domain" description="4Fe-4S ferredoxin-type" evidence="8">
    <location>
        <begin position="65"/>
        <end position="97"/>
    </location>
</feature>
<evidence type="ECO:0000313" key="10">
    <source>
        <dbReference type="Proteomes" id="UP000011721"/>
    </source>
</evidence>
<evidence type="ECO:0000256" key="4">
    <source>
        <dbReference type="ARBA" id="ARBA00022737"/>
    </source>
</evidence>
<evidence type="ECO:0000256" key="6">
    <source>
        <dbReference type="ARBA" id="ARBA00023014"/>
    </source>
</evidence>
<reference evidence="10" key="1">
    <citation type="journal article" date="2013" name="Stand. Genomic Sci.">
        <title>Complete genome sequence of Desulfocapsa sulfexigens, a marine deltaproteobacterium specialized in disproportionating inorganic sulfur compounds.</title>
        <authorList>
            <person name="Finster K.W."/>
            <person name="Kjeldsen K.U."/>
            <person name="Kube M."/>
            <person name="Reinhardt R."/>
            <person name="Mussmann M."/>
            <person name="Amann R."/>
            <person name="Schreiber L."/>
        </authorList>
    </citation>
    <scope>NUCLEOTIDE SEQUENCE [LARGE SCALE GENOMIC DNA]</scope>
    <source>
        <strain evidence="10">DSM 10523 / SB164P1</strain>
    </source>
</reference>
<evidence type="ECO:0000256" key="2">
    <source>
        <dbReference type="ARBA" id="ARBA00022485"/>
    </source>
</evidence>
<gene>
    <name evidence="9" type="ordered locus">UWK_02991</name>
</gene>
<dbReference type="STRING" id="1167006.UWK_02991"/>
<dbReference type="GO" id="GO:0030313">
    <property type="term" value="C:cell envelope"/>
    <property type="evidence" value="ECO:0007669"/>
    <property type="project" value="UniProtKB-SubCell"/>
</dbReference>
<keyword evidence="6" id="KW-0411">Iron-sulfur</keyword>
<organism evidence="9 10">
    <name type="scientific">Desulfocapsa sulfexigens (strain DSM 10523 / SB164P1)</name>
    <dbReference type="NCBI Taxonomy" id="1167006"/>
    <lineage>
        <taxon>Bacteria</taxon>
        <taxon>Pseudomonadati</taxon>
        <taxon>Thermodesulfobacteriota</taxon>
        <taxon>Desulfobulbia</taxon>
        <taxon>Desulfobulbales</taxon>
        <taxon>Desulfocapsaceae</taxon>
        <taxon>Desulfocapsa</taxon>
    </lineage>
</organism>
<keyword evidence="7" id="KW-0472">Membrane</keyword>
<keyword evidence="7" id="KW-1133">Transmembrane helix</keyword>
<evidence type="ECO:0000256" key="5">
    <source>
        <dbReference type="ARBA" id="ARBA00023004"/>
    </source>
</evidence>
<accession>M1PIX6</accession>
<evidence type="ECO:0000259" key="8">
    <source>
        <dbReference type="PROSITE" id="PS51379"/>
    </source>
</evidence>
<feature type="domain" description="4Fe-4S ferredoxin-type" evidence="8">
    <location>
        <begin position="4"/>
        <end position="34"/>
    </location>
</feature>
<feature type="domain" description="4Fe-4S ferredoxin-type" evidence="8">
    <location>
        <begin position="98"/>
        <end position="127"/>
    </location>
</feature>
<dbReference type="InterPro" id="IPR017896">
    <property type="entry name" value="4Fe4S_Fe-S-bd"/>
</dbReference>
<dbReference type="SUPFAM" id="SSF54862">
    <property type="entry name" value="4Fe-4S ferredoxins"/>
    <property type="match status" value="1"/>
</dbReference>